<dbReference type="Proteomes" id="UP001589532">
    <property type="component" value="Unassembled WGS sequence"/>
</dbReference>
<dbReference type="RefSeq" id="WP_344997793.1">
    <property type="nucleotide sequence ID" value="NZ_BAAAXV010000009.1"/>
</dbReference>
<sequence length="67" mass="7895">MASRWEYAQIFITRDIKLWLSPEGREDLDRSASEIDILNRVGADGWELATHEVGDRQIIYTLKRELF</sequence>
<evidence type="ECO:0008006" key="3">
    <source>
        <dbReference type="Google" id="ProtNLM"/>
    </source>
</evidence>
<keyword evidence="2" id="KW-1185">Reference proteome</keyword>
<accession>A0ABV5S5M8</accession>
<evidence type="ECO:0000313" key="1">
    <source>
        <dbReference type="EMBL" id="MFB9626976.1"/>
    </source>
</evidence>
<comment type="caution">
    <text evidence="1">The sequence shown here is derived from an EMBL/GenBank/DDBJ whole genome shotgun (WGS) entry which is preliminary data.</text>
</comment>
<dbReference type="EMBL" id="JBHMBW010000026">
    <property type="protein sequence ID" value="MFB9626976.1"/>
    <property type="molecule type" value="Genomic_DNA"/>
</dbReference>
<proteinExistence type="predicted"/>
<reference evidence="1 2" key="1">
    <citation type="submission" date="2024-09" db="EMBL/GenBank/DDBJ databases">
        <authorList>
            <person name="Sun Q."/>
            <person name="Mori K."/>
        </authorList>
    </citation>
    <scope>NUCLEOTIDE SEQUENCE [LARGE SCALE GENOMIC DNA]</scope>
    <source>
        <strain evidence="1 2">JCM 3143</strain>
    </source>
</reference>
<evidence type="ECO:0000313" key="2">
    <source>
        <dbReference type="Proteomes" id="UP001589532"/>
    </source>
</evidence>
<name>A0ABV5S5M8_9ACTN</name>
<gene>
    <name evidence="1" type="ORF">ACFFSA_28160</name>
</gene>
<protein>
    <recommendedName>
        <fullName evidence="3">DUF4177 domain-containing protein</fullName>
    </recommendedName>
</protein>
<organism evidence="1 2">
    <name type="scientific">Nonomuraea helvata</name>
    <dbReference type="NCBI Taxonomy" id="37484"/>
    <lineage>
        <taxon>Bacteria</taxon>
        <taxon>Bacillati</taxon>
        <taxon>Actinomycetota</taxon>
        <taxon>Actinomycetes</taxon>
        <taxon>Streptosporangiales</taxon>
        <taxon>Streptosporangiaceae</taxon>
        <taxon>Nonomuraea</taxon>
    </lineage>
</organism>